<dbReference type="VEuPathDB" id="FungiDB:FUN_002682"/>
<evidence type="ECO:0000313" key="3">
    <source>
        <dbReference type="Proteomes" id="UP000233469"/>
    </source>
</evidence>
<organism evidence="2 3">
    <name type="scientific">Rhizophagus irregularis</name>
    <dbReference type="NCBI Taxonomy" id="588596"/>
    <lineage>
        <taxon>Eukaryota</taxon>
        <taxon>Fungi</taxon>
        <taxon>Fungi incertae sedis</taxon>
        <taxon>Mucoromycota</taxon>
        <taxon>Glomeromycotina</taxon>
        <taxon>Glomeromycetes</taxon>
        <taxon>Glomerales</taxon>
        <taxon>Glomeraceae</taxon>
        <taxon>Rhizophagus</taxon>
    </lineage>
</organism>
<reference evidence="2 3" key="2">
    <citation type="submission" date="2017-10" db="EMBL/GenBank/DDBJ databases">
        <title>Extensive intraspecific genome diversity in a model arbuscular mycorrhizal fungus.</title>
        <authorList>
            <person name="Chen E.C.H."/>
            <person name="Morin E."/>
            <person name="Baudet D."/>
            <person name="Noel J."/>
            <person name="Ndikumana S."/>
            <person name="Charron P."/>
            <person name="St-Onge C."/>
            <person name="Giorgi J."/>
            <person name="Grigoriev I.V."/>
            <person name="Roux C."/>
            <person name="Martin F.M."/>
            <person name="Corradi N."/>
        </authorList>
    </citation>
    <scope>NUCLEOTIDE SEQUENCE [LARGE SCALE GENOMIC DNA]</scope>
    <source>
        <strain evidence="2 3">C2</strain>
    </source>
</reference>
<name>A0A2N1MT97_9GLOM</name>
<proteinExistence type="predicted"/>
<dbReference type="Proteomes" id="UP000233469">
    <property type="component" value="Unassembled WGS sequence"/>
</dbReference>
<evidence type="ECO:0000313" key="2">
    <source>
        <dbReference type="EMBL" id="PKK64874.1"/>
    </source>
</evidence>
<sequence length="275" mass="32992">MTDRIVPLIQTTLRGISYKQAFIGAVFASSDRKGKGQLEKRPDFMYRYLLKRENNIETNDGMNWIRKQFGIIEIQVAEYFDCQYIIINERINKRNHTESSSPNIHAARMNAIRQVSEQRRLIRERAEFEKKRLETERKENQAKYHGTSVKHIYRRQHERDRVFTLCDIYHDVMTDIIHDDRKRSNNKLDTNFQAPLADFDDELLRQFDNDDRERYLCYAFDYESDDTKRLEARPNKRTEFHHAYPSRFRDTHTSKRIRHDSLNHDGDSPMADPSN</sequence>
<accession>A0A2N1MT97</accession>
<reference evidence="2 3" key="1">
    <citation type="submission" date="2016-04" db="EMBL/GenBank/DDBJ databases">
        <title>Genome analyses suggest a sexual origin of heterokaryosis in a supposedly ancient asexual fungus.</title>
        <authorList>
            <person name="Ropars J."/>
            <person name="Sedzielewska K."/>
            <person name="Noel J."/>
            <person name="Charron P."/>
            <person name="Farinelli L."/>
            <person name="Marton T."/>
            <person name="Kruger M."/>
            <person name="Pelin A."/>
            <person name="Brachmann A."/>
            <person name="Corradi N."/>
        </authorList>
    </citation>
    <scope>NUCLEOTIDE SEQUENCE [LARGE SCALE GENOMIC DNA]</scope>
    <source>
        <strain evidence="2 3">C2</strain>
    </source>
</reference>
<dbReference type="AlphaFoldDB" id="A0A2N1MT97"/>
<feature type="compositionally biased region" description="Basic and acidic residues" evidence="1">
    <location>
        <begin position="228"/>
        <end position="267"/>
    </location>
</feature>
<feature type="region of interest" description="Disordered" evidence="1">
    <location>
        <begin position="228"/>
        <end position="275"/>
    </location>
</feature>
<dbReference type="EMBL" id="LLXL01001362">
    <property type="protein sequence ID" value="PKK64874.1"/>
    <property type="molecule type" value="Genomic_DNA"/>
</dbReference>
<protein>
    <submittedName>
        <fullName evidence="2">Uncharacterized protein</fullName>
    </submittedName>
</protein>
<dbReference type="VEuPathDB" id="FungiDB:FUN_002683"/>
<comment type="caution">
    <text evidence="2">The sequence shown here is derived from an EMBL/GenBank/DDBJ whole genome shotgun (WGS) entry which is preliminary data.</text>
</comment>
<gene>
    <name evidence="2" type="ORF">RhiirC2_853996</name>
</gene>
<evidence type="ECO:0000256" key="1">
    <source>
        <dbReference type="SAM" id="MobiDB-lite"/>
    </source>
</evidence>